<sequence>MQTQKAKLLPVLEKTKETYKLWNEYHLILPKIHRYSLGTKIDTLFIELIESLAVATFLSKEEKLPFVRIAIRKLDTINILLLILFETKSLDTKKYISLSEKTNEIGKMLGGWNGQLTKQQAEKKN</sequence>
<dbReference type="Proteomes" id="UP000179237">
    <property type="component" value="Unassembled WGS sequence"/>
</dbReference>
<proteinExistence type="predicted"/>
<dbReference type="Gene3D" id="1.20.1440.60">
    <property type="entry name" value="23S rRNA-intervening sequence"/>
    <property type="match status" value="1"/>
</dbReference>
<organism evidence="1 2">
    <name type="scientific">Candidatus Collierbacteria bacterium RIFOXYD1_FULL_40_9</name>
    <dbReference type="NCBI Taxonomy" id="1817731"/>
    <lineage>
        <taxon>Bacteria</taxon>
        <taxon>Candidatus Collieribacteriota</taxon>
    </lineage>
</organism>
<evidence type="ECO:0000313" key="1">
    <source>
        <dbReference type="EMBL" id="OGD81514.1"/>
    </source>
</evidence>
<dbReference type="AlphaFoldDB" id="A0A1F5FPQ0"/>
<dbReference type="CDD" id="cd16376">
    <property type="entry name" value="Avd_like"/>
    <property type="match status" value="1"/>
</dbReference>
<dbReference type="InterPro" id="IPR036583">
    <property type="entry name" value="23S_rRNA_IVS_sf"/>
</dbReference>
<name>A0A1F5FPQ0_9BACT</name>
<evidence type="ECO:0000313" key="2">
    <source>
        <dbReference type="Proteomes" id="UP000179237"/>
    </source>
</evidence>
<accession>A0A1F5FPQ0</accession>
<gene>
    <name evidence="1" type="ORF">A2572_02760</name>
</gene>
<comment type="caution">
    <text evidence="1">The sequence shown here is derived from an EMBL/GenBank/DDBJ whole genome shotgun (WGS) entry which is preliminary data.</text>
</comment>
<evidence type="ECO:0008006" key="3">
    <source>
        <dbReference type="Google" id="ProtNLM"/>
    </source>
</evidence>
<dbReference type="SUPFAM" id="SSF158446">
    <property type="entry name" value="IVS-encoded protein-like"/>
    <property type="match status" value="1"/>
</dbReference>
<dbReference type="InterPro" id="IPR055360">
    <property type="entry name" value="bAvd"/>
</dbReference>
<protein>
    <recommendedName>
        <fullName evidence="3">Four helix bundle protein</fullName>
    </recommendedName>
</protein>
<reference evidence="1 2" key="1">
    <citation type="journal article" date="2016" name="Nat. Commun.">
        <title>Thousands of microbial genomes shed light on interconnected biogeochemical processes in an aquifer system.</title>
        <authorList>
            <person name="Anantharaman K."/>
            <person name="Brown C.T."/>
            <person name="Hug L.A."/>
            <person name="Sharon I."/>
            <person name="Castelle C.J."/>
            <person name="Probst A.J."/>
            <person name="Thomas B.C."/>
            <person name="Singh A."/>
            <person name="Wilkins M.J."/>
            <person name="Karaoz U."/>
            <person name="Brodie E.L."/>
            <person name="Williams K.H."/>
            <person name="Hubbard S.S."/>
            <person name="Banfield J.F."/>
        </authorList>
    </citation>
    <scope>NUCLEOTIDE SEQUENCE [LARGE SCALE GENOMIC DNA]</scope>
</reference>
<dbReference type="EMBL" id="MFAQ01000042">
    <property type="protein sequence ID" value="OGD81514.1"/>
    <property type="molecule type" value="Genomic_DNA"/>
</dbReference>